<dbReference type="PANTHER" id="PTHR38041:SF1">
    <property type="entry name" value="CHORISMATE MUTASE"/>
    <property type="match status" value="1"/>
</dbReference>
<dbReference type="InterPro" id="IPR036263">
    <property type="entry name" value="Chorismate_II_sf"/>
</dbReference>
<dbReference type="GO" id="GO:0046417">
    <property type="term" value="P:chorismate metabolic process"/>
    <property type="evidence" value="ECO:0007669"/>
    <property type="project" value="InterPro"/>
</dbReference>
<dbReference type="AlphaFoldDB" id="A0A1F7ULU2"/>
<accession>A0A1F7ULU2</accession>
<dbReference type="InterPro" id="IPR036979">
    <property type="entry name" value="CM_dom_sf"/>
</dbReference>
<evidence type="ECO:0000256" key="1">
    <source>
        <dbReference type="ARBA" id="ARBA00023235"/>
    </source>
</evidence>
<evidence type="ECO:0000259" key="2">
    <source>
        <dbReference type="PROSITE" id="PS51168"/>
    </source>
</evidence>
<dbReference type="PROSITE" id="PS51168">
    <property type="entry name" value="CHORISMATE_MUT_2"/>
    <property type="match status" value="1"/>
</dbReference>
<dbReference type="Pfam" id="PF01817">
    <property type="entry name" value="CM_2"/>
    <property type="match status" value="1"/>
</dbReference>
<dbReference type="InterPro" id="IPR002701">
    <property type="entry name" value="CM_II_prokaryot"/>
</dbReference>
<comment type="caution">
    <text evidence="3">The sequence shown here is derived from an EMBL/GenBank/DDBJ whole genome shotgun (WGS) entry which is preliminary data.</text>
</comment>
<gene>
    <name evidence="3" type="ORF">A3J43_01595</name>
</gene>
<dbReference type="STRING" id="1802397.A3J43_01595"/>
<dbReference type="InterPro" id="IPR051331">
    <property type="entry name" value="Chorismate_mutase-related"/>
</dbReference>
<dbReference type="PANTHER" id="PTHR38041">
    <property type="entry name" value="CHORISMATE MUTASE"/>
    <property type="match status" value="1"/>
</dbReference>
<name>A0A1F7ULU2_9BACT</name>
<dbReference type="SUPFAM" id="SSF48600">
    <property type="entry name" value="Chorismate mutase II"/>
    <property type="match status" value="1"/>
</dbReference>
<dbReference type="GO" id="GO:0004106">
    <property type="term" value="F:chorismate mutase activity"/>
    <property type="evidence" value="ECO:0007669"/>
    <property type="project" value="InterPro"/>
</dbReference>
<dbReference type="GO" id="GO:0009697">
    <property type="term" value="P:salicylic acid biosynthetic process"/>
    <property type="evidence" value="ECO:0007669"/>
    <property type="project" value="TreeGrafter"/>
</dbReference>
<protein>
    <recommendedName>
        <fullName evidence="2">Chorismate mutase domain-containing protein</fullName>
    </recommendedName>
</protein>
<dbReference type="Gene3D" id="1.20.59.10">
    <property type="entry name" value="Chorismate mutase"/>
    <property type="match status" value="1"/>
</dbReference>
<feature type="domain" description="Chorismate mutase" evidence="2">
    <location>
        <begin position="1"/>
        <end position="85"/>
    </location>
</feature>
<dbReference type="SMART" id="SM00830">
    <property type="entry name" value="CM_2"/>
    <property type="match status" value="1"/>
</dbReference>
<reference evidence="3 4" key="1">
    <citation type="journal article" date="2016" name="Nat. Commun.">
        <title>Thousands of microbial genomes shed light on interconnected biogeochemical processes in an aquifer system.</title>
        <authorList>
            <person name="Anantharaman K."/>
            <person name="Brown C.T."/>
            <person name="Hug L.A."/>
            <person name="Sharon I."/>
            <person name="Castelle C.J."/>
            <person name="Probst A.J."/>
            <person name="Thomas B.C."/>
            <person name="Singh A."/>
            <person name="Wilkins M.J."/>
            <person name="Karaoz U."/>
            <person name="Brodie E.L."/>
            <person name="Williams K.H."/>
            <person name="Hubbard S.S."/>
            <person name="Banfield J.F."/>
        </authorList>
    </citation>
    <scope>NUCLEOTIDE SEQUENCE [LARGE SCALE GENOMIC DNA]</scope>
</reference>
<evidence type="ECO:0000313" key="3">
    <source>
        <dbReference type="EMBL" id="OGL79260.1"/>
    </source>
</evidence>
<sequence length="85" mass="10083">MKALRKQIDAIDRVLLRLMARRAQVARAVGERKRRLSLPMKDALRERRIVRQRVQHGRALGLDAPTIRKFMRMIITVSRRAQRQK</sequence>
<dbReference type="Proteomes" id="UP000176604">
    <property type="component" value="Unassembled WGS sequence"/>
</dbReference>
<proteinExistence type="predicted"/>
<evidence type="ECO:0000313" key="4">
    <source>
        <dbReference type="Proteomes" id="UP000176604"/>
    </source>
</evidence>
<dbReference type="EMBL" id="MGEF01000014">
    <property type="protein sequence ID" value="OGL79260.1"/>
    <property type="molecule type" value="Genomic_DNA"/>
</dbReference>
<keyword evidence="1" id="KW-0413">Isomerase</keyword>
<organism evidence="3 4">
    <name type="scientific">Candidatus Uhrbacteria bacterium RIFCSPHIGHO2_12_FULL_54_23</name>
    <dbReference type="NCBI Taxonomy" id="1802397"/>
    <lineage>
        <taxon>Bacteria</taxon>
        <taxon>Candidatus Uhriibacteriota</taxon>
    </lineage>
</organism>